<dbReference type="OrthoDB" id="9806951at2"/>
<proteinExistence type="predicted"/>
<dbReference type="Proteomes" id="UP000298225">
    <property type="component" value="Unassembled WGS sequence"/>
</dbReference>
<name>A0A4Y9KPF2_9BRAD</name>
<accession>A0A4Y9KPF2</accession>
<dbReference type="CDD" id="cd01127">
    <property type="entry name" value="TrwB_TraG_TraD_VirD4"/>
    <property type="match status" value="1"/>
</dbReference>
<dbReference type="InterPro" id="IPR027417">
    <property type="entry name" value="P-loop_NTPase"/>
</dbReference>
<evidence type="ECO:0000313" key="2">
    <source>
        <dbReference type="Proteomes" id="UP000298225"/>
    </source>
</evidence>
<keyword evidence="2" id="KW-1185">Reference proteome</keyword>
<comment type="caution">
    <text evidence="1">The sequence shown here is derived from an EMBL/GenBank/DDBJ whole genome shotgun (WGS) entry which is preliminary data.</text>
</comment>
<dbReference type="AlphaFoldDB" id="A0A4Y9KPF2"/>
<evidence type="ECO:0000313" key="1">
    <source>
        <dbReference type="EMBL" id="TFV29458.1"/>
    </source>
</evidence>
<protein>
    <recommendedName>
        <fullName evidence="3">TraD/TraG TraM recognition site domain-containing protein</fullName>
    </recommendedName>
</protein>
<reference evidence="1 2" key="1">
    <citation type="submission" date="2019-03" db="EMBL/GenBank/DDBJ databases">
        <title>Bradyrhizobium strains diversity isolated from Chamaecrista fasciculata.</title>
        <authorList>
            <person name="Urquiaga M.C.O."/>
            <person name="Hungria M."/>
            <person name="Delamuta J.R.M."/>
        </authorList>
    </citation>
    <scope>NUCLEOTIDE SEQUENCE [LARGE SCALE GENOMIC DNA]</scope>
    <source>
        <strain evidence="1 2">CNPSo 3424</strain>
    </source>
</reference>
<dbReference type="SUPFAM" id="SSF52540">
    <property type="entry name" value="P-loop containing nucleoside triphosphate hydrolases"/>
    <property type="match status" value="1"/>
</dbReference>
<evidence type="ECO:0008006" key="3">
    <source>
        <dbReference type="Google" id="ProtNLM"/>
    </source>
</evidence>
<dbReference type="EMBL" id="SPQU01000050">
    <property type="protein sequence ID" value="TFV29458.1"/>
    <property type="molecule type" value="Genomic_DNA"/>
</dbReference>
<organism evidence="1 2">
    <name type="scientific">Bradyrhizobium frederickii</name>
    <dbReference type="NCBI Taxonomy" id="2560054"/>
    <lineage>
        <taxon>Bacteria</taxon>
        <taxon>Pseudomonadati</taxon>
        <taxon>Pseudomonadota</taxon>
        <taxon>Alphaproteobacteria</taxon>
        <taxon>Hyphomicrobiales</taxon>
        <taxon>Nitrobacteraceae</taxon>
        <taxon>Bradyrhizobium</taxon>
    </lineage>
</organism>
<sequence length="273" mass="31142">MMDVFKKMWPDAWGVRMEHILRNVLMALLEQPDATLHDVLRIFSDNEFRKRTAKSLRNETVRTFLLNEFERCSFGYRADGTAPIQNKVGAFLADPRLDRILTAPEEDLHIRRIMDEGKVLLANLAKGHLGEDSSSLLGGLLVTTIGLAAFSRADTPQDKRRDFFVYVDEFQSFTTVALANMFSELRKYRVGFTVAHQYLNQLVPEVRHAVLGNVGSIISFRVGVEDAPYLVREFQSRFSEIDLLRLPNYRIYLKLMIDGTPSIPFSAATLEPI</sequence>
<dbReference type="Gene3D" id="3.40.50.300">
    <property type="entry name" value="P-loop containing nucleotide triphosphate hydrolases"/>
    <property type="match status" value="1"/>
</dbReference>
<gene>
    <name evidence="1" type="ORF">E4K66_37655</name>
</gene>
<dbReference type="RefSeq" id="WP_126262086.1">
    <property type="nucleotide sequence ID" value="NZ_SPQU01000050.1"/>
</dbReference>